<sequence>MSITLSAPQSFTGEFPDGALIQNKWSIYRKRRTDIWRARIGSKEVALRGFRTDSMTEKALKEFKEEIHNLSWMNHPNILPFLGVVRDTNSDNPRCIVSPWQLNGDILCYVQWAEPPTLVRLHLLTRASKGLVFLHEIDMAHGYLKPTHILVSDDTDALICDMGATEADERTAADRETCWLAPEALGSALLQVRLELSDEQACDVYSFGMIMYACLAGFKPFAELKTSALMYAKIYKGTKPRRESDEWRQKWKKNWCTDEMWNLMMRCWSTNPKERPSMKEVHKELETIERREMTLEYMLSSTCCI</sequence>
<dbReference type="InterPro" id="IPR011009">
    <property type="entry name" value="Kinase-like_dom_sf"/>
</dbReference>
<accession>A0AAW0G8T7</accession>
<dbReference type="InterPro" id="IPR001245">
    <property type="entry name" value="Ser-Thr/Tyr_kinase_cat_dom"/>
</dbReference>
<dbReference type="InterPro" id="IPR051681">
    <property type="entry name" value="Ser/Thr_Kinases-Pseudokinases"/>
</dbReference>
<organism evidence="2 3">
    <name type="scientific">Cerrena zonata</name>
    <dbReference type="NCBI Taxonomy" id="2478898"/>
    <lineage>
        <taxon>Eukaryota</taxon>
        <taxon>Fungi</taxon>
        <taxon>Dikarya</taxon>
        <taxon>Basidiomycota</taxon>
        <taxon>Agaricomycotina</taxon>
        <taxon>Agaricomycetes</taxon>
        <taxon>Polyporales</taxon>
        <taxon>Cerrenaceae</taxon>
        <taxon>Cerrena</taxon>
    </lineage>
</organism>
<dbReference type="Gene3D" id="1.10.510.10">
    <property type="entry name" value="Transferase(Phosphotransferase) domain 1"/>
    <property type="match status" value="1"/>
</dbReference>
<name>A0AAW0G8T7_9APHY</name>
<dbReference type="InterPro" id="IPR000719">
    <property type="entry name" value="Prot_kinase_dom"/>
</dbReference>
<dbReference type="EMBL" id="JASBNA010000009">
    <property type="protein sequence ID" value="KAK7689171.1"/>
    <property type="molecule type" value="Genomic_DNA"/>
</dbReference>
<dbReference type="Pfam" id="PF07714">
    <property type="entry name" value="PK_Tyr_Ser-Thr"/>
    <property type="match status" value="1"/>
</dbReference>
<evidence type="ECO:0000313" key="2">
    <source>
        <dbReference type="EMBL" id="KAK7689171.1"/>
    </source>
</evidence>
<dbReference type="PIRSF" id="PIRSF000654">
    <property type="entry name" value="Integrin-linked_kinase"/>
    <property type="match status" value="1"/>
</dbReference>
<feature type="domain" description="Protein kinase" evidence="1">
    <location>
        <begin position="1"/>
        <end position="285"/>
    </location>
</feature>
<protein>
    <recommendedName>
        <fullName evidence="1">Protein kinase domain-containing protein</fullName>
    </recommendedName>
</protein>
<dbReference type="PROSITE" id="PS50011">
    <property type="entry name" value="PROTEIN_KINASE_DOM"/>
    <property type="match status" value="1"/>
</dbReference>
<keyword evidence="3" id="KW-1185">Reference proteome</keyword>
<comment type="caution">
    <text evidence="2">The sequence shown here is derived from an EMBL/GenBank/DDBJ whole genome shotgun (WGS) entry which is preliminary data.</text>
</comment>
<evidence type="ECO:0000259" key="1">
    <source>
        <dbReference type="PROSITE" id="PS50011"/>
    </source>
</evidence>
<dbReference type="Proteomes" id="UP001385951">
    <property type="component" value="Unassembled WGS sequence"/>
</dbReference>
<evidence type="ECO:0000313" key="3">
    <source>
        <dbReference type="Proteomes" id="UP001385951"/>
    </source>
</evidence>
<dbReference type="AlphaFoldDB" id="A0AAW0G8T7"/>
<proteinExistence type="predicted"/>
<reference evidence="2 3" key="1">
    <citation type="submission" date="2022-09" db="EMBL/GenBank/DDBJ databases">
        <authorList>
            <person name="Palmer J.M."/>
        </authorList>
    </citation>
    <scope>NUCLEOTIDE SEQUENCE [LARGE SCALE GENOMIC DNA]</scope>
    <source>
        <strain evidence="2 3">DSM 7382</strain>
    </source>
</reference>
<dbReference type="GO" id="GO:0005524">
    <property type="term" value="F:ATP binding"/>
    <property type="evidence" value="ECO:0007669"/>
    <property type="project" value="InterPro"/>
</dbReference>
<gene>
    <name evidence="2" type="ORF">QCA50_007862</name>
</gene>
<dbReference type="GO" id="GO:0004674">
    <property type="term" value="F:protein serine/threonine kinase activity"/>
    <property type="evidence" value="ECO:0007669"/>
    <property type="project" value="TreeGrafter"/>
</dbReference>
<dbReference type="PANTHER" id="PTHR44329">
    <property type="entry name" value="SERINE/THREONINE-PROTEIN KINASE TNNI3K-RELATED"/>
    <property type="match status" value="1"/>
</dbReference>
<dbReference type="SUPFAM" id="SSF56112">
    <property type="entry name" value="Protein kinase-like (PK-like)"/>
    <property type="match status" value="1"/>
</dbReference>